<name>A0A9Q6WPG4_9BURK</name>
<reference evidence="2 3" key="1">
    <citation type="journal article" date="2014" name="Genome Announc.">
        <title>Draft Genome Sequence of the Haloacid-Degrading Burkholderia caribensis Strain MBA4.</title>
        <authorList>
            <person name="Pan Y."/>
            <person name="Kong K.F."/>
            <person name="Tsang J.S."/>
        </authorList>
    </citation>
    <scope>NUCLEOTIDE SEQUENCE [LARGE SCALE GENOMIC DNA]</scope>
    <source>
        <strain evidence="2 3">852011</strain>
    </source>
</reference>
<proteinExistence type="predicted"/>
<sequence length="384" mass="42039">MSKCLSILMIHQGAELYGSDRSFVASVCALRQRHPDAKIDVVLPEQGPIVNLLEPHSNEIRFNARGILRKVALRSDPWRTLEGMARAWFEYRSLIDTYDICYVNTVVCVAAIAALRARRGGAYVHVREIPSGLACHIFKALLKFSRASLIYNSHATAATFKLPGSVIHNGVEFVGESVPVTPRSRRALRLAIIGRINSWKGQQFVLDSLRTLGRKLPAEVRIVGDVFAGYENLRVKLEETANACTQQVDIEGFTNDPAAHYAWADFVLVPSTLPEPFGRVAIESFAAGRPVIASSAGGLTEIVTDAVTGFLFKPNDAEDFVRALKSALSMTDIAYERMASAARDKYMSAFTVSTYMGAIADTVCSQVSEATDSSANVAPHRDTR</sequence>
<dbReference type="Pfam" id="PF00534">
    <property type="entry name" value="Glycos_transf_1"/>
    <property type="match status" value="1"/>
</dbReference>
<dbReference type="Proteomes" id="UP000509548">
    <property type="component" value="Chromosome 2"/>
</dbReference>
<evidence type="ECO:0000313" key="3">
    <source>
        <dbReference type="Proteomes" id="UP000509548"/>
    </source>
</evidence>
<dbReference type="SUPFAM" id="SSF53756">
    <property type="entry name" value="UDP-Glycosyltransferase/glycogen phosphorylase"/>
    <property type="match status" value="1"/>
</dbReference>
<dbReference type="PANTHER" id="PTHR12526">
    <property type="entry name" value="GLYCOSYLTRANSFERASE"/>
    <property type="match status" value="1"/>
</dbReference>
<organism evidence="2 3">
    <name type="scientific">Paraburkholderia caribensis</name>
    <dbReference type="NCBI Taxonomy" id="75105"/>
    <lineage>
        <taxon>Bacteria</taxon>
        <taxon>Pseudomonadati</taxon>
        <taxon>Pseudomonadota</taxon>
        <taxon>Betaproteobacteria</taxon>
        <taxon>Burkholderiales</taxon>
        <taxon>Burkholderiaceae</taxon>
        <taxon>Paraburkholderia</taxon>
    </lineage>
</organism>
<evidence type="ECO:0000259" key="1">
    <source>
        <dbReference type="Pfam" id="PF00534"/>
    </source>
</evidence>
<feature type="domain" description="Glycosyl transferase family 1" evidence="1">
    <location>
        <begin position="190"/>
        <end position="344"/>
    </location>
</feature>
<evidence type="ECO:0000313" key="2">
    <source>
        <dbReference type="EMBL" id="QLB66182.1"/>
    </source>
</evidence>
<dbReference type="Gene3D" id="3.40.50.2000">
    <property type="entry name" value="Glycogen Phosphorylase B"/>
    <property type="match status" value="2"/>
</dbReference>
<dbReference type="EMBL" id="CP015959">
    <property type="protein sequence ID" value="QLB66182.1"/>
    <property type="molecule type" value="Genomic_DNA"/>
</dbReference>
<dbReference type="AlphaFoldDB" id="A0A9Q6WPG4"/>
<dbReference type="GO" id="GO:0016757">
    <property type="term" value="F:glycosyltransferase activity"/>
    <property type="evidence" value="ECO:0007669"/>
    <property type="project" value="InterPro"/>
</dbReference>
<dbReference type="PANTHER" id="PTHR12526:SF630">
    <property type="entry name" value="GLYCOSYLTRANSFERASE"/>
    <property type="match status" value="1"/>
</dbReference>
<accession>A0A9Q6WPG4</accession>
<dbReference type="InterPro" id="IPR001296">
    <property type="entry name" value="Glyco_trans_1"/>
</dbReference>
<gene>
    <name evidence="2" type="ORF">A9O66_28440</name>
</gene>
<protein>
    <recommendedName>
        <fullName evidence="1">Glycosyl transferase family 1 domain-containing protein</fullName>
    </recommendedName>
</protein>